<dbReference type="EMBL" id="ACGC01000049">
    <property type="protein sequence ID" value="EEI82957.1"/>
    <property type="molecule type" value="Genomic_DNA"/>
</dbReference>
<protein>
    <submittedName>
        <fullName evidence="1">Uncharacterized protein</fullName>
    </submittedName>
</protein>
<gene>
    <name evidence="1" type="ORF">HMPREF0077_0962</name>
</gene>
<organism evidence="1 2">
    <name type="scientific">Anaerococcus tetradius ATCC 35098</name>
    <dbReference type="NCBI Taxonomy" id="525255"/>
    <lineage>
        <taxon>Bacteria</taxon>
        <taxon>Bacillati</taxon>
        <taxon>Bacillota</taxon>
        <taxon>Tissierellia</taxon>
        <taxon>Tissierellales</taxon>
        <taxon>Peptoniphilaceae</taxon>
        <taxon>Anaerococcus</taxon>
    </lineage>
</organism>
<comment type="caution">
    <text evidence="1">The sequence shown here is derived from an EMBL/GenBank/DDBJ whole genome shotgun (WGS) entry which is preliminary data.</text>
</comment>
<evidence type="ECO:0000313" key="2">
    <source>
        <dbReference type="Proteomes" id="UP000003744"/>
    </source>
</evidence>
<dbReference type="RefSeq" id="WP_004837074.1">
    <property type="nucleotide sequence ID" value="NZ_GG666297.1"/>
</dbReference>
<accession>C2CHK2</accession>
<proteinExistence type="predicted"/>
<dbReference type="HOGENOM" id="CLU_128114_0_0_9"/>
<evidence type="ECO:0000313" key="1">
    <source>
        <dbReference type="EMBL" id="EEI82957.1"/>
    </source>
</evidence>
<name>C2CHK2_9FIRM</name>
<sequence>MLEIIQSTTAIIAIIIAICTLRQSAKQIEQSTRPYISIYARNINMGTPYKILVIKNNGNSSAKINYLKSDYNLEELSYVPGMKPFSRISESSFAPNQSQKCYILPPKSKDITINFEISYKSTSNKTYTEHTSIRLDAEKENTYTRYNSKNNDMKYLICSIQQLAEDNL</sequence>
<dbReference type="AlphaFoldDB" id="C2CHK2"/>
<dbReference type="Proteomes" id="UP000003744">
    <property type="component" value="Unassembled WGS sequence"/>
</dbReference>
<reference evidence="1 2" key="1">
    <citation type="submission" date="2009-01" db="EMBL/GenBank/DDBJ databases">
        <authorList>
            <person name="Qin X."/>
            <person name="Bachman B."/>
            <person name="Battles P."/>
            <person name="Bell A."/>
            <person name="Bess C."/>
            <person name="Bickham C."/>
            <person name="Chaboub L."/>
            <person name="Chen D."/>
            <person name="Coyle M."/>
            <person name="Deiros D.R."/>
            <person name="Dinh H."/>
            <person name="Forbes L."/>
            <person name="Fowler G."/>
            <person name="Francisco L."/>
            <person name="Fu Q."/>
            <person name="Gubbala S."/>
            <person name="Hale W."/>
            <person name="Han Y."/>
            <person name="Hemphill L."/>
            <person name="Highlander S.K."/>
            <person name="Hirani K."/>
            <person name="Hogues M."/>
            <person name="Jackson L."/>
            <person name="Jakkamsetti A."/>
            <person name="Javaid M."/>
            <person name="Jiang H."/>
            <person name="Korchina V."/>
            <person name="Kovar C."/>
            <person name="Lara F."/>
            <person name="Lee S."/>
            <person name="Mata R."/>
            <person name="Mathew T."/>
            <person name="Moen C."/>
            <person name="Morales K."/>
            <person name="Munidasa M."/>
            <person name="Nazareth L."/>
            <person name="Ngo R."/>
            <person name="Nguyen L."/>
            <person name="Okwuonu G."/>
            <person name="Ongeri F."/>
            <person name="Patil S."/>
            <person name="Petrosino J."/>
            <person name="Pham C."/>
            <person name="Pham P."/>
            <person name="Pu L.-L."/>
            <person name="Puazo M."/>
            <person name="Raj R."/>
            <person name="Reid J."/>
            <person name="Rouhana J."/>
            <person name="Saada N."/>
            <person name="Shang Y."/>
            <person name="Simmons D."/>
            <person name="Thornton R."/>
            <person name="Warren J."/>
            <person name="Weissenberger G."/>
            <person name="Zhang J."/>
            <person name="Zhang L."/>
            <person name="Zhou C."/>
            <person name="Zhu D."/>
            <person name="Muzny D."/>
            <person name="Worley K."/>
            <person name="Gibbs R."/>
        </authorList>
    </citation>
    <scope>NUCLEOTIDE SEQUENCE [LARGE SCALE GENOMIC DNA]</scope>
    <source>
        <strain evidence="1 2">ATCC 35098</strain>
    </source>
</reference>
<dbReference type="eggNOG" id="ENOG5033MRV">
    <property type="taxonomic scope" value="Bacteria"/>
</dbReference>